<evidence type="ECO:0000256" key="3">
    <source>
        <dbReference type="ARBA" id="ARBA00022989"/>
    </source>
</evidence>
<dbReference type="PROSITE" id="PS50259">
    <property type="entry name" value="G_PROTEIN_RECEP_F3_4"/>
    <property type="match status" value="1"/>
</dbReference>
<evidence type="ECO:0000256" key="6">
    <source>
        <dbReference type="ARBA" id="ARBA00023170"/>
    </source>
</evidence>
<feature type="transmembrane region" description="Helical" evidence="9">
    <location>
        <begin position="340"/>
        <end position="364"/>
    </location>
</feature>
<dbReference type="GeneID" id="102806078"/>
<protein>
    <submittedName>
        <fullName evidence="13">Gamma-aminobutyric acid type B receptor subunit 2-like</fullName>
    </submittedName>
</protein>
<keyword evidence="5 9" id="KW-0472">Membrane</keyword>
<feature type="chain" id="PRO_5046139211" evidence="10">
    <location>
        <begin position="26"/>
        <end position="548"/>
    </location>
</feature>
<evidence type="ECO:0000256" key="9">
    <source>
        <dbReference type="SAM" id="Phobius"/>
    </source>
</evidence>
<keyword evidence="4" id="KW-0297">G-protein coupled receptor</keyword>
<reference evidence="13" key="1">
    <citation type="submission" date="2025-08" db="UniProtKB">
        <authorList>
            <consortium name="RefSeq"/>
        </authorList>
    </citation>
    <scope>IDENTIFICATION</scope>
    <source>
        <tissue evidence="13">Testes</tissue>
    </source>
</reference>
<keyword evidence="8" id="KW-0807">Transducer</keyword>
<evidence type="ECO:0000256" key="2">
    <source>
        <dbReference type="ARBA" id="ARBA00022692"/>
    </source>
</evidence>
<feature type="signal peptide" evidence="10">
    <location>
        <begin position="1"/>
        <end position="25"/>
    </location>
</feature>
<evidence type="ECO:0000256" key="8">
    <source>
        <dbReference type="ARBA" id="ARBA00023224"/>
    </source>
</evidence>
<feature type="transmembrane region" description="Helical" evidence="9">
    <location>
        <begin position="441"/>
        <end position="458"/>
    </location>
</feature>
<name>A0ABM0MZQ4_SACKO</name>
<dbReference type="PANTHER" id="PTHR10519">
    <property type="entry name" value="GABA-B RECEPTOR"/>
    <property type="match status" value="1"/>
</dbReference>
<comment type="subcellular location">
    <subcellularLocation>
        <location evidence="1">Membrane</location>
        <topology evidence="1">Multi-pass membrane protein</topology>
    </subcellularLocation>
</comment>
<keyword evidence="12" id="KW-1185">Reference proteome</keyword>
<dbReference type="PANTHER" id="PTHR10519:SF20">
    <property type="entry name" value="G-PROTEIN COUPLED RECEPTOR 156-RELATED"/>
    <property type="match status" value="1"/>
</dbReference>
<dbReference type="InterPro" id="IPR017978">
    <property type="entry name" value="GPCR_3_C"/>
</dbReference>
<feature type="domain" description="G-protein coupled receptors family 3 profile" evidence="11">
    <location>
        <begin position="297"/>
        <end position="489"/>
    </location>
</feature>
<keyword evidence="2 9" id="KW-0812">Transmembrane</keyword>
<dbReference type="CDD" id="cd15047">
    <property type="entry name" value="7tmC_GABA-B-like"/>
    <property type="match status" value="1"/>
</dbReference>
<evidence type="ECO:0000313" key="12">
    <source>
        <dbReference type="Proteomes" id="UP000694865"/>
    </source>
</evidence>
<evidence type="ECO:0000256" key="7">
    <source>
        <dbReference type="ARBA" id="ARBA00023180"/>
    </source>
</evidence>
<dbReference type="Proteomes" id="UP000694865">
    <property type="component" value="Unplaced"/>
</dbReference>
<keyword evidence="10" id="KW-0732">Signal</keyword>
<organism evidence="12 13">
    <name type="scientific">Saccoglossus kowalevskii</name>
    <name type="common">Acorn worm</name>
    <dbReference type="NCBI Taxonomy" id="10224"/>
    <lineage>
        <taxon>Eukaryota</taxon>
        <taxon>Metazoa</taxon>
        <taxon>Hemichordata</taxon>
        <taxon>Enteropneusta</taxon>
        <taxon>Harrimaniidae</taxon>
        <taxon>Saccoglossus</taxon>
    </lineage>
</organism>
<keyword evidence="3 9" id="KW-1133">Transmembrane helix</keyword>
<evidence type="ECO:0000259" key="11">
    <source>
        <dbReference type="PROSITE" id="PS50259"/>
    </source>
</evidence>
<dbReference type="InterPro" id="IPR002455">
    <property type="entry name" value="GPCR3_GABA-B"/>
</dbReference>
<keyword evidence="7" id="KW-0325">Glycoprotein</keyword>
<evidence type="ECO:0000256" key="5">
    <source>
        <dbReference type="ARBA" id="ARBA00023136"/>
    </source>
</evidence>
<dbReference type="Pfam" id="PF00003">
    <property type="entry name" value="7tm_3"/>
    <property type="match status" value="1"/>
</dbReference>
<dbReference type="InterPro" id="IPR001828">
    <property type="entry name" value="ANF_lig-bd_rcpt"/>
</dbReference>
<evidence type="ECO:0000313" key="13">
    <source>
        <dbReference type="RefSeq" id="XP_006825495.1"/>
    </source>
</evidence>
<keyword evidence="6" id="KW-0675">Receptor</keyword>
<dbReference type="Gene3D" id="3.40.50.2300">
    <property type="match status" value="2"/>
</dbReference>
<sequence>MMLKLAITKLLLWMLMAVFISPGLTTTGIVKHKLTIAGLVPADSDGAWSCSGIIPAIDMAIVDVNNRSDILTDYELTWDWRDTKAYKQGMYGSSYAWFIPGFYSEGWWKTKDPNVDCTSNELRIAMQSAIETVQDAKRYDNVTSINGETFAEYEERYHHVINSTPAYSEIIPHMWHSLGYDAVWSVALALNASIDDVALMKMNDTPGTSRDKRLDDFTYTDNEMAAIFRKSFQNVSFQGTSGKVCFDKNQDRIGRVGISQIWGGEPPLDEQSWSYKVVTVGKALFVTAYILSSIGIAAAVVSKWLICIGFTLSFGSMFAKTWRVHRIFTTLKARTLVMKDIGLITFVCILCVVDVVVLTTWQIVDPYLAFLEDMHDFMSDDTITKTLYQRYSCTSQFEWYWTGSICGIKGLLLLFGCFLAFETRNVQVEGLNDSRQISISVYNIMVSSIVVISLSFALKSDPFLGFAFVMFPIWICTSMTLSMMFIPKVDASQCINVHDKIYWWLSCNGKLHWKRKEGNMKNSASEDSDTKNTNNIIKTMYICFLLTL</sequence>
<dbReference type="InterPro" id="IPR028082">
    <property type="entry name" value="Peripla_BP_I"/>
</dbReference>
<accession>A0ABM0MZQ4</accession>
<feature type="transmembrane region" description="Helical" evidence="9">
    <location>
        <begin position="289"/>
        <end position="319"/>
    </location>
</feature>
<evidence type="ECO:0000256" key="10">
    <source>
        <dbReference type="SAM" id="SignalP"/>
    </source>
</evidence>
<dbReference type="Pfam" id="PF01094">
    <property type="entry name" value="ANF_receptor"/>
    <property type="match status" value="1"/>
</dbReference>
<proteinExistence type="predicted"/>
<dbReference type="RefSeq" id="XP_006825495.1">
    <property type="nucleotide sequence ID" value="XM_006825432.1"/>
</dbReference>
<gene>
    <name evidence="13" type="primary">LOC102806078</name>
</gene>
<feature type="transmembrane region" description="Helical" evidence="9">
    <location>
        <begin position="464"/>
        <end position="486"/>
    </location>
</feature>
<evidence type="ECO:0000256" key="1">
    <source>
        <dbReference type="ARBA" id="ARBA00004141"/>
    </source>
</evidence>
<feature type="transmembrane region" description="Helical" evidence="9">
    <location>
        <begin position="399"/>
        <end position="421"/>
    </location>
</feature>
<evidence type="ECO:0000256" key="4">
    <source>
        <dbReference type="ARBA" id="ARBA00023040"/>
    </source>
</evidence>
<dbReference type="SUPFAM" id="SSF53822">
    <property type="entry name" value="Periplasmic binding protein-like I"/>
    <property type="match status" value="2"/>
</dbReference>